<dbReference type="Pfam" id="PF03435">
    <property type="entry name" value="Sacchrp_dh_NADP"/>
    <property type="match status" value="1"/>
</dbReference>
<dbReference type="PANTHER" id="PTHR11133:SF22">
    <property type="entry name" value="ALPHA-AMINOADIPIC SEMIALDEHYDE SYNTHASE, MITOCHONDRIAL"/>
    <property type="match status" value="1"/>
</dbReference>
<accession>A0A1R3XLU1</accession>
<dbReference type="Pfam" id="PF16653">
    <property type="entry name" value="Sacchrp_dh_C"/>
    <property type="match status" value="1"/>
</dbReference>
<feature type="domain" description="Saccharopine dehydrogenase-like C-terminal" evidence="3">
    <location>
        <begin position="143"/>
        <end position="454"/>
    </location>
</feature>
<proteinExistence type="predicted"/>
<keyword evidence="5" id="KW-1185">Reference proteome</keyword>
<name>A0A1R3XLU1_9BACT</name>
<dbReference type="SUPFAM" id="SSF55347">
    <property type="entry name" value="Glyceraldehyde-3-phosphate dehydrogenase-like, C-terminal domain"/>
    <property type="match status" value="1"/>
</dbReference>
<dbReference type="Proteomes" id="UP000187181">
    <property type="component" value="Unassembled WGS sequence"/>
</dbReference>
<dbReference type="InterPro" id="IPR005097">
    <property type="entry name" value="Sacchrp_dh_NADP-bd"/>
</dbReference>
<gene>
    <name evidence="4" type="ORF">SAMN05444128_2866</name>
</gene>
<organism evidence="4 5">
    <name type="scientific">Pontibacter indicus</name>
    <dbReference type="NCBI Taxonomy" id="1317125"/>
    <lineage>
        <taxon>Bacteria</taxon>
        <taxon>Pseudomonadati</taxon>
        <taxon>Bacteroidota</taxon>
        <taxon>Cytophagia</taxon>
        <taxon>Cytophagales</taxon>
        <taxon>Hymenobacteraceae</taxon>
        <taxon>Pontibacter</taxon>
    </lineage>
</organism>
<evidence type="ECO:0000259" key="3">
    <source>
        <dbReference type="Pfam" id="PF16653"/>
    </source>
</evidence>
<dbReference type="AlphaFoldDB" id="A0A1R3XLU1"/>
<dbReference type="EMBL" id="FTPP01000002">
    <property type="protein sequence ID" value="SIT92486.1"/>
    <property type="molecule type" value="Genomic_DNA"/>
</dbReference>
<evidence type="ECO:0000313" key="4">
    <source>
        <dbReference type="EMBL" id="SIT92486.1"/>
    </source>
</evidence>
<dbReference type="SUPFAM" id="SSF51735">
    <property type="entry name" value="NAD(P)-binding Rossmann-fold domains"/>
    <property type="match status" value="1"/>
</dbReference>
<evidence type="ECO:0000259" key="2">
    <source>
        <dbReference type="Pfam" id="PF03435"/>
    </source>
</evidence>
<sequence>MALQVLIAKFKRNDTSAMKRILLLGAGRSASSLIQYLLQHAPSKNWHVTIGDMNVDHLQSKIAPLNFVEAIVFNVHDKAQRAAEVSKADLVISLLPAIFHIEVARECLKQEKHLITASYVSPEIRELHEEARSKNLTILMESGLDPGIDHMSAMAVIRRVQGMGGKITSFKSYTGGLVAPESDNNPWNYKFSWNPRNVVLAGQGTAKYIKNGEYKYIPYHQLFKRTDELFVEGYGHFDGYANRDSLSYREHYGLQDIPTMLRGTLRRIGYCAAWNVFVQLGLTDDSYDLEGVENMTNRSYLEAFLPPAASSDESLQQRLCRYVGIAPEGGIIEKLEWLGLFEEIPLGMTVATPAQVLEKILVGKWKLEPGDKDMIVMQHLFEYELEGEQHELTSSLVVLGDDEVHTAMAKTVGLPVGILARLLLQGKIDRRGVVMPIHPDLYEAVLEELKSYGVDFVEVEQVKATQQQV</sequence>
<dbReference type="InterPro" id="IPR051168">
    <property type="entry name" value="AASS"/>
</dbReference>
<feature type="domain" description="Saccharopine dehydrogenase NADP binding" evidence="2">
    <location>
        <begin position="21"/>
        <end position="139"/>
    </location>
</feature>
<dbReference type="GO" id="GO:0004753">
    <property type="term" value="F:saccharopine dehydrogenase activity"/>
    <property type="evidence" value="ECO:0007669"/>
    <property type="project" value="TreeGrafter"/>
</dbReference>
<keyword evidence="1" id="KW-0560">Oxidoreductase</keyword>
<protein>
    <submittedName>
        <fullName evidence="4">Saccharopine dehydrogenase, NADP-dependent</fullName>
    </submittedName>
</protein>
<dbReference type="GO" id="GO:0005737">
    <property type="term" value="C:cytoplasm"/>
    <property type="evidence" value="ECO:0007669"/>
    <property type="project" value="TreeGrafter"/>
</dbReference>
<dbReference type="InterPro" id="IPR036291">
    <property type="entry name" value="NAD(P)-bd_dom_sf"/>
</dbReference>
<evidence type="ECO:0000256" key="1">
    <source>
        <dbReference type="ARBA" id="ARBA00023002"/>
    </source>
</evidence>
<dbReference type="GO" id="GO:0019878">
    <property type="term" value="P:lysine biosynthetic process via aminoadipic acid"/>
    <property type="evidence" value="ECO:0007669"/>
    <property type="project" value="TreeGrafter"/>
</dbReference>
<dbReference type="STRING" id="1317125.SAMN05444128_2866"/>
<dbReference type="PANTHER" id="PTHR11133">
    <property type="entry name" value="SACCHAROPINE DEHYDROGENASE"/>
    <property type="match status" value="1"/>
</dbReference>
<evidence type="ECO:0000313" key="5">
    <source>
        <dbReference type="Proteomes" id="UP000187181"/>
    </source>
</evidence>
<dbReference type="InterPro" id="IPR032095">
    <property type="entry name" value="Sacchrp_dh-like_C"/>
</dbReference>
<dbReference type="Gene3D" id="1.10.1870.10">
    <property type="entry name" value="Domain 3, Saccharopine reductase"/>
    <property type="match status" value="1"/>
</dbReference>
<dbReference type="Gene3D" id="3.30.360.10">
    <property type="entry name" value="Dihydrodipicolinate Reductase, domain 2"/>
    <property type="match status" value="1"/>
</dbReference>
<dbReference type="Gene3D" id="3.40.50.720">
    <property type="entry name" value="NAD(P)-binding Rossmann-like Domain"/>
    <property type="match status" value="1"/>
</dbReference>
<reference evidence="5" key="1">
    <citation type="submission" date="2017-01" db="EMBL/GenBank/DDBJ databases">
        <authorList>
            <person name="Varghese N."/>
            <person name="Submissions S."/>
        </authorList>
    </citation>
    <scope>NUCLEOTIDE SEQUENCE [LARGE SCALE GENOMIC DNA]</scope>
    <source>
        <strain evidence="5">LP100</strain>
    </source>
</reference>